<dbReference type="InterPro" id="IPR002885">
    <property type="entry name" value="PPR_rpt"/>
</dbReference>
<dbReference type="Pfam" id="PF01535">
    <property type="entry name" value="PPR"/>
    <property type="match status" value="1"/>
</dbReference>
<evidence type="ECO:0000313" key="4">
    <source>
        <dbReference type="EMBL" id="CAL5227400.1"/>
    </source>
</evidence>
<feature type="domain" description="Pentatricopeptide repeat-containing protein-mitochondrial" evidence="3">
    <location>
        <begin position="463"/>
        <end position="562"/>
    </location>
</feature>
<evidence type="ECO:0000256" key="2">
    <source>
        <dbReference type="SAM" id="MobiDB-lite"/>
    </source>
</evidence>
<gene>
    <name evidence="4" type="primary">g10355</name>
    <name evidence="4" type="ORF">VP750_LOCUS9306</name>
</gene>
<keyword evidence="5" id="KW-1185">Reference proteome</keyword>
<feature type="compositionally biased region" description="Low complexity" evidence="2">
    <location>
        <begin position="112"/>
        <end position="121"/>
    </location>
</feature>
<feature type="region of interest" description="Disordered" evidence="2">
    <location>
        <begin position="421"/>
        <end position="447"/>
    </location>
</feature>
<feature type="region of interest" description="Disordered" evidence="2">
    <location>
        <begin position="71"/>
        <end position="121"/>
    </location>
</feature>
<sequence>MTRQRLVLSIALAARRSQSHSDVAAFVSHAQSRWAVLSARHISWSATSDGTIPIKDKQQHGRDLLGQRSASTMASVFQSRGPSRAGQQAGGRPPPPLDESSAERASASQLQAGLRASSRSGSARRRIDVANLPLPRSGAALVAAMAGVSDVIKAKAPPGTATPYWLLFERYLAYMREHREANNGEIDVIIKPPDVAINAYFMALAADQVPYQKVYTALSVIELEFDWTLTNFAYQAVLKVCAKDMSEPAARMALRILDGLRERRTGITQYVLNLIATACKEGGLLDEAMSVLAEIHASFPGELSDHTEQTQTNVTWLAASQNQTEVVLFLLEQASRVGWTLPPGLIARCVTGAIDERVDPETVLSILNYYQAPEALEYRSNGPFLEEGLCILVLTYAAEMGHTGLALKAWECMETAILPTGPPTPGSAAEPGRTTEAASTSTQSGKEPAAIELIEDIHKPSIIAFHAMIHTFVRARQLKEAFRLVWQLQSVYPDRPEAVAYDRALVPLVDALAASAEDVDNSFYQLEEMHTEGEPLCPAMLDCVVAACSQIGDSTRAFETFAAYGNLGMVPGAQAYNAVLQGCIYHGLVDSVPKIVEDMKAAGVEFNALTHSLLVESFVVQNDHQAAADAHYEAQAAGNPIRPESFEKLISRCERNGAYDLMQRIYADRSYQGKDTGFDLAKMLRWRWREVGGLEKLTGGRNFVLRPIWAGFSSHEQSRLSRSEREFGHRDAPSRRSQRQAFQSRSPMHQEQSSRQHQPSAGNEMPLQQPPVTQKVEPLPLDW</sequence>
<name>A0ABP1G7W2_9CHLO</name>
<dbReference type="PANTHER" id="PTHR47205">
    <property type="entry name" value="OS07G0599000 PROTEIN"/>
    <property type="match status" value="1"/>
</dbReference>
<dbReference type="Proteomes" id="UP001497392">
    <property type="component" value="Unassembled WGS sequence"/>
</dbReference>
<feature type="compositionally biased region" description="Basic and acidic residues" evidence="2">
    <location>
        <begin position="719"/>
        <end position="734"/>
    </location>
</feature>
<feature type="region of interest" description="Disordered" evidence="2">
    <location>
        <begin position="719"/>
        <end position="783"/>
    </location>
</feature>
<accession>A0ABP1G7W2</accession>
<dbReference type="EMBL" id="CAXHTA020000017">
    <property type="protein sequence ID" value="CAL5227400.1"/>
    <property type="molecule type" value="Genomic_DNA"/>
</dbReference>
<evidence type="ECO:0000313" key="5">
    <source>
        <dbReference type="Proteomes" id="UP001497392"/>
    </source>
</evidence>
<evidence type="ECO:0000256" key="1">
    <source>
        <dbReference type="ARBA" id="ARBA00022737"/>
    </source>
</evidence>
<keyword evidence="1" id="KW-0677">Repeat</keyword>
<dbReference type="PANTHER" id="PTHR47205:SF1">
    <property type="entry name" value="OS07G0599000 PROTEIN"/>
    <property type="match status" value="1"/>
</dbReference>
<organism evidence="4 5">
    <name type="scientific">Coccomyxa viridis</name>
    <dbReference type="NCBI Taxonomy" id="1274662"/>
    <lineage>
        <taxon>Eukaryota</taxon>
        <taxon>Viridiplantae</taxon>
        <taxon>Chlorophyta</taxon>
        <taxon>core chlorophytes</taxon>
        <taxon>Trebouxiophyceae</taxon>
        <taxon>Trebouxiophyceae incertae sedis</taxon>
        <taxon>Coccomyxaceae</taxon>
        <taxon>Coccomyxa</taxon>
    </lineage>
</organism>
<proteinExistence type="predicted"/>
<protein>
    <submittedName>
        <fullName evidence="4">G10355 protein</fullName>
    </submittedName>
</protein>
<dbReference type="InterPro" id="IPR044605">
    <property type="entry name" value="At1g26460-like"/>
</dbReference>
<reference evidence="4 5" key="1">
    <citation type="submission" date="2024-06" db="EMBL/GenBank/DDBJ databases">
        <authorList>
            <person name="Kraege A."/>
            <person name="Thomma B."/>
        </authorList>
    </citation>
    <scope>NUCLEOTIDE SEQUENCE [LARGE SCALE GENOMIC DNA]</scope>
</reference>
<feature type="compositionally biased region" description="Polar residues" evidence="2">
    <location>
        <begin position="436"/>
        <end position="445"/>
    </location>
</feature>
<dbReference type="InterPro" id="IPR011990">
    <property type="entry name" value="TPR-like_helical_dom_sf"/>
</dbReference>
<evidence type="ECO:0000259" key="3">
    <source>
        <dbReference type="Pfam" id="PF23276"/>
    </source>
</evidence>
<dbReference type="Gene3D" id="1.25.40.10">
    <property type="entry name" value="Tetratricopeptide repeat domain"/>
    <property type="match status" value="1"/>
</dbReference>
<feature type="compositionally biased region" description="Polar residues" evidence="2">
    <location>
        <begin position="747"/>
        <end position="761"/>
    </location>
</feature>
<comment type="caution">
    <text evidence="4">The sequence shown here is derived from an EMBL/GenBank/DDBJ whole genome shotgun (WGS) entry which is preliminary data.</text>
</comment>
<dbReference type="Pfam" id="PF23276">
    <property type="entry name" value="TPR_24"/>
    <property type="match status" value="1"/>
</dbReference>
<dbReference type="InterPro" id="IPR057027">
    <property type="entry name" value="TPR_mt"/>
</dbReference>
<feature type="compositionally biased region" description="Polar residues" evidence="2">
    <location>
        <begin position="71"/>
        <end position="81"/>
    </location>
</feature>